<keyword evidence="3" id="KW-1185">Reference proteome</keyword>
<dbReference type="EMBL" id="JAHLQT010001512">
    <property type="protein sequence ID" value="KAG7177869.1"/>
    <property type="molecule type" value="Genomic_DNA"/>
</dbReference>
<evidence type="ECO:0000313" key="3">
    <source>
        <dbReference type="Proteomes" id="UP000747542"/>
    </source>
</evidence>
<dbReference type="Proteomes" id="UP000747542">
    <property type="component" value="Unassembled WGS sequence"/>
</dbReference>
<protein>
    <submittedName>
        <fullName evidence="2">Uncharacterized protein</fullName>
    </submittedName>
</protein>
<name>A0A8J5TL37_HOMAM</name>
<feature type="compositionally biased region" description="Polar residues" evidence="1">
    <location>
        <begin position="209"/>
        <end position="223"/>
    </location>
</feature>
<gene>
    <name evidence="2" type="ORF">Hamer_G027332</name>
</gene>
<feature type="region of interest" description="Disordered" evidence="1">
    <location>
        <begin position="92"/>
        <end position="114"/>
    </location>
</feature>
<comment type="caution">
    <text evidence="2">The sequence shown here is derived from an EMBL/GenBank/DDBJ whole genome shotgun (WGS) entry which is preliminary data.</text>
</comment>
<evidence type="ECO:0000313" key="2">
    <source>
        <dbReference type="EMBL" id="KAG7177869.1"/>
    </source>
</evidence>
<reference evidence="2" key="1">
    <citation type="journal article" date="2021" name="Sci. Adv.">
        <title>The American lobster genome reveals insights on longevity, neural, and immune adaptations.</title>
        <authorList>
            <person name="Polinski J.M."/>
            <person name="Zimin A.V."/>
            <person name="Clark K.F."/>
            <person name="Kohn A.B."/>
            <person name="Sadowski N."/>
            <person name="Timp W."/>
            <person name="Ptitsyn A."/>
            <person name="Khanna P."/>
            <person name="Romanova D.Y."/>
            <person name="Williams P."/>
            <person name="Greenwood S.J."/>
            <person name="Moroz L.L."/>
            <person name="Walt D.R."/>
            <person name="Bodnar A.G."/>
        </authorList>
    </citation>
    <scope>NUCLEOTIDE SEQUENCE</scope>
    <source>
        <strain evidence="2">GMGI-L3</strain>
    </source>
</reference>
<sequence length="238" mass="25515">SVKLSTLQVKLEALPHHRQLAIPECTCGSLYCQSQTNRAGQGRPGRVLNTFFSSPQQRGRCRDEDEWQEGARCELEVVVLCCGGRRHPRSCGCSSRKKVSATTPSPTQPKRDSEATAFSGLSHSILQQIATFWWWRQSPEPAVTGWPPGGASKATQLPTWLAGRGPGDSCAESQAEAAYKAAQEASRKVAAKASSAAQQAQAAAAAKYSGSTAHPGCSTSASNRLQRKLPRLLKLNAL</sequence>
<feature type="non-terminal residue" evidence="2">
    <location>
        <position position="238"/>
    </location>
</feature>
<dbReference type="AlphaFoldDB" id="A0A8J5TL37"/>
<proteinExistence type="predicted"/>
<feature type="compositionally biased region" description="Low complexity" evidence="1">
    <location>
        <begin position="193"/>
        <end position="207"/>
    </location>
</feature>
<evidence type="ECO:0000256" key="1">
    <source>
        <dbReference type="SAM" id="MobiDB-lite"/>
    </source>
</evidence>
<organism evidence="2 3">
    <name type="scientific">Homarus americanus</name>
    <name type="common">American lobster</name>
    <dbReference type="NCBI Taxonomy" id="6706"/>
    <lineage>
        <taxon>Eukaryota</taxon>
        <taxon>Metazoa</taxon>
        <taxon>Ecdysozoa</taxon>
        <taxon>Arthropoda</taxon>
        <taxon>Crustacea</taxon>
        <taxon>Multicrustacea</taxon>
        <taxon>Malacostraca</taxon>
        <taxon>Eumalacostraca</taxon>
        <taxon>Eucarida</taxon>
        <taxon>Decapoda</taxon>
        <taxon>Pleocyemata</taxon>
        <taxon>Astacidea</taxon>
        <taxon>Nephropoidea</taxon>
        <taxon>Nephropidae</taxon>
        <taxon>Homarus</taxon>
    </lineage>
</organism>
<feature type="region of interest" description="Disordered" evidence="1">
    <location>
        <begin position="193"/>
        <end position="223"/>
    </location>
</feature>
<accession>A0A8J5TL37</accession>